<evidence type="ECO:0000259" key="5">
    <source>
        <dbReference type="PROSITE" id="PS50979"/>
    </source>
</evidence>
<dbReference type="InterPro" id="IPR011764">
    <property type="entry name" value="Biotin_carboxylation_dom"/>
</dbReference>
<keyword evidence="2" id="KW-0547">Nucleotide-binding</keyword>
<gene>
    <name evidence="6" type="ORF">VR44_18460</name>
</gene>
<dbReference type="EMBL" id="JZWV01000503">
    <property type="protein sequence ID" value="KJY31283.1"/>
    <property type="molecule type" value="Genomic_DNA"/>
</dbReference>
<dbReference type="Proteomes" id="UP000033551">
    <property type="component" value="Unassembled WGS sequence"/>
</dbReference>
<evidence type="ECO:0000256" key="1">
    <source>
        <dbReference type="ARBA" id="ARBA00022598"/>
    </source>
</evidence>
<reference evidence="6 7" key="1">
    <citation type="submission" date="2015-02" db="EMBL/GenBank/DDBJ databases">
        <authorList>
            <person name="Ju K.-S."/>
            <person name="Doroghazi J.R."/>
            <person name="Metcalf W."/>
        </authorList>
    </citation>
    <scope>NUCLEOTIDE SEQUENCE [LARGE SCALE GENOMIC DNA]</scope>
    <source>
        <strain evidence="6 7">NRRL ISP-5550</strain>
    </source>
</reference>
<dbReference type="GO" id="GO:0005524">
    <property type="term" value="F:ATP binding"/>
    <property type="evidence" value="ECO:0007669"/>
    <property type="project" value="UniProtKB-KW"/>
</dbReference>
<dbReference type="InterPro" id="IPR050856">
    <property type="entry name" value="Biotin_carboxylase_complex"/>
</dbReference>
<evidence type="ECO:0000313" key="7">
    <source>
        <dbReference type="Proteomes" id="UP000033551"/>
    </source>
</evidence>
<keyword evidence="7" id="KW-1185">Reference proteome</keyword>
<dbReference type="SUPFAM" id="SSF51246">
    <property type="entry name" value="Rudiment single hybrid motif"/>
    <property type="match status" value="1"/>
</dbReference>
<proteinExistence type="predicted"/>
<dbReference type="GO" id="GO:0016874">
    <property type="term" value="F:ligase activity"/>
    <property type="evidence" value="ECO:0007669"/>
    <property type="project" value="UniProtKB-KW"/>
</dbReference>
<dbReference type="Gene3D" id="3.30.470.20">
    <property type="entry name" value="ATP-grasp fold, B domain"/>
    <property type="match status" value="1"/>
</dbReference>
<dbReference type="PROSITE" id="PS50979">
    <property type="entry name" value="BC"/>
    <property type="match status" value="1"/>
</dbReference>
<dbReference type="SMART" id="SM00878">
    <property type="entry name" value="Biotin_carb_C"/>
    <property type="match status" value="1"/>
</dbReference>
<evidence type="ECO:0000313" key="6">
    <source>
        <dbReference type="EMBL" id="KJY31283.1"/>
    </source>
</evidence>
<dbReference type="InterPro" id="IPR005482">
    <property type="entry name" value="Biotin_COase_C"/>
</dbReference>
<keyword evidence="4" id="KW-0092">Biotin</keyword>
<keyword evidence="3" id="KW-0067">ATP-binding</keyword>
<dbReference type="PANTHER" id="PTHR18866:SF126">
    <property type="entry name" value="BIOTIN CARBOXYLASE"/>
    <property type="match status" value="1"/>
</dbReference>
<sequence>PDPVGHAVEARLYAEDPALDWRPQTGVLHTLSLPEHVRVDTGFTDGDTVSVHYDAMLAKVVAHAPTRAEAVRVLADALARARIHGPATNRELLVRSLRHPDFTAARIDTGFYDRHLDTLTAGAPDPALACLAAALAEAAPAPGAPLAARLG</sequence>
<dbReference type="Pfam" id="PF02785">
    <property type="entry name" value="Biotin_carb_C"/>
    <property type="match status" value="1"/>
</dbReference>
<name>A0A0F4JC11_9ACTN</name>
<evidence type="ECO:0000256" key="4">
    <source>
        <dbReference type="ARBA" id="ARBA00023267"/>
    </source>
</evidence>
<accession>A0A0F4JC11</accession>
<dbReference type="PANTHER" id="PTHR18866">
    <property type="entry name" value="CARBOXYLASE:PYRUVATE/ACETYL-COA/PROPIONYL-COA CARBOXYLASE"/>
    <property type="match status" value="1"/>
</dbReference>
<keyword evidence="1" id="KW-0436">Ligase</keyword>
<organism evidence="6 7">
    <name type="scientific">Streptomyces katrae</name>
    <dbReference type="NCBI Taxonomy" id="68223"/>
    <lineage>
        <taxon>Bacteria</taxon>
        <taxon>Bacillati</taxon>
        <taxon>Actinomycetota</taxon>
        <taxon>Actinomycetes</taxon>
        <taxon>Kitasatosporales</taxon>
        <taxon>Streptomycetaceae</taxon>
        <taxon>Streptomyces</taxon>
    </lineage>
</organism>
<comment type="caution">
    <text evidence="6">The sequence shown here is derived from an EMBL/GenBank/DDBJ whole genome shotgun (WGS) entry which is preliminary data.</text>
</comment>
<feature type="non-terminal residue" evidence="6">
    <location>
        <position position="1"/>
    </location>
</feature>
<evidence type="ECO:0000256" key="3">
    <source>
        <dbReference type="ARBA" id="ARBA00022840"/>
    </source>
</evidence>
<dbReference type="InterPro" id="IPR011054">
    <property type="entry name" value="Rudment_hybrid_motif"/>
</dbReference>
<dbReference type="PATRIC" id="fig|68223.7.peg.8287"/>
<feature type="non-terminal residue" evidence="6">
    <location>
        <position position="151"/>
    </location>
</feature>
<dbReference type="AlphaFoldDB" id="A0A0F4JC11"/>
<evidence type="ECO:0000256" key="2">
    <source>
        <dbReference type="ARBA" id="ARBA00022741"/>
    </source>
</evidence>
<protein>
    <submittedName>
        <fullName evidence="6">Acetyl-CoA carboxylase subunit alpha</fullName>
    </submittedName>
</protein>
<feature type="domain" description="Biotin carboxylation" evidence="5">
    <location>
        <begin position="1"/>
        <end position="117"/>
    </location>
</feature>